<proteinExistence type="predicted"/>
<sequence length="574" mass="62787">MNVLIAVLLFMTVFYTSKIYCKATVEQYSVKRSDMMNSGYEQCKSSNEVCSVNNDCCSNCCTSFTYSSMTCQDECPEKVNADTSADTHGNVVWKGKQPVSEEDLTVPGQDGSKVKEPGKISSRQQRENKNITPDVKNVQSVVSRVRTKDSTKDELGDKVIDFKPSLDIGEIIVKKVETKPNKDIGIRIIDDSRDNSNETETKTHENIEIGLSVINITKGGKDDEDAGENQNTDIGTPIVKIREKAKGKTNIDRSVDSTRIKFGSQRRYNIGDEAETKTVDTSRENKDLGGDVITIKKTKTEKTAKPDQNFNNLKIINTNISQKIVTRKDIVNNPITAVNSSKNATIRKDLAVLQDKRVTNSSEAINTHTTPKSNTATSVTTSCPDARCEDSSQSFADDIKKILTQKLPNLMALSPGKEKTSTSKKPVCKSTGSTCEHPAQCCSQCCAVSDGVFQCFDKGTDECQSSLPGAIAPKCKKAGDHCETHSECCGNKCTDCGRSSKCDNEHGNICRLKFKQQSTKLCKNLGDTCKEASECCSQCCAVSDGAFKCFEEGTHECQPGDNVSNATMAEFVEI</sequence>
<evidence type="ECO:0000313" key="3">
    <source>
        <dbReference type="EMBL" id="CAG6607745.1"/>
    </source>
</evidence>
<dbReference type="EMBL" id="HBUF01009087">
    <property type="protein sequence ID" value="CAG6607745.1"/>
    <property type="molecule type" value="Transcribed_RNA"/>
</dbReference>
<feature type="region of interest" description="Disordered" evidence="1">
    <location>
        <begin position="89"/>
        <end position="130"/>
    </location>
</feature>
<evidence type="ECO:0000256" key="2">
    <source>
        <dbReference type="SAM" id="SignalP"/>
    </source>
</evidence>
<evidence type="ECO:0000256" key="1">
    <source>
        <dbReference type="SAM" id="MobiDB-lite"/>
    </source>
</evidence>
<dbReference type="AlphaFoldDB" id="A0A8D8LBB3"/>
<dbReference type="EMBL" id="HBUF01009086">
    <property type="protein sequence ID" value="CAG6607743.1"/>
    <property type="molecule type" value="Transcribed_RNA"/>
</dbReference>
<organism evidence="3">
    <name type="scientific">Cacopsylla melanoneura</name>
    <dbReference type="NCBI Taxonomy" id="428564"/>
    <lineage>
        <taxon>Eukaryota</taxon>
        <taxon>Metazoa</taxon>
        <taxon>Ecdysozoa</taxon>
        <taxon>Arthropoda</taxon>
        <taxon>Hexapoda</taxon>
        <taxon>Insecta</taxon>
        <taxon>Pterygota</taxon>
        <taxon>Neoptera</taxon>
        <taxon>Paraneoptera</taxon>
        <taxon>Hemiptera</taxon>
        <taxon>Sternorrhyncha</taxon>
        <taxon>Psylloidea</taxon>
        <taxon>Psyllidae</taxon>
        <taxon>Psyllinae</taxon>
        <taxon>Cacopsylla</taxon>
    </lineage>
</organism>
<feature type="signal peptide" evidence="2">
    <location>
        <begin position="1"/>
        <end position="21"/>
    </location>
</feature>
<protein>
    <submittedName>
        <fullName evidence="3">Uncharacterized protein</fullName>
    </submittedName>
</protein>
<accession>A0A8D8LBB3</accession>
<keyword evidence="2" id="KW-0732">Signal</keyword>
<feature type="compositionally biased region" description="Basic and acidic residues" evidence="1">
    <location>
        <begin position="112"/>
        <end position="129"/>
    </location>
</feature>
<name>A0A8D8LBB3_9HEMI</name>
<reference evidence="3" key="1">
    <citation type="submission" date="2021-05" db="EMBL/GenBank/DDBJ databases">
        <authorList>
            <person name="Alioto T."/>
            <person name="Alioto T."/>
            <person name="Gomez Garrido J."/>
        </authorList>
    </citation>
    <scope>NUCLEOTIDE SEQUENCE</scope>
</reference>
<dbReference type="EMBL" id="HBUF01009085">
    <property type="protein sequence ID" value="CAG6607741.1"/>
    <property type="molecule type" value="Transcribed_RNA"/>
</dbReference>
<feature type="chain" id="PRO_5036428319" evidence="2">
    <location>
        <begin position="22"/>
        <end position="574"/>
    </location>
</feature>